<dbReference type="SUPFAM" id="SSF56219">
    <property type="entry name" value="DNase I-like"/>
    <property type="match status" value="1"/>
</dbReference>
<dbReference type="AlphaFoldDB" id="A0A1I7FKH7"/>
<protein>
    <submittedName>
        <fullName evidence="3">Uncharacterized conserved protein YafD, endonuclease/exonuclease/phosphatase (EEP) superfamily</fullName>
    </submittedName>
</protein>
<organism evidence="3 4">
    <name type="scientific">Pontibacter akesuensis</name>
    <dbReference type="NCBI Taxonomy" id="388950"/>
    <lineage>
        <taxon>Bacteria</taxon>
        <taxon>Pseudomonadati</taxon>
        <taxon>Bacteroidota</taxon>
        <taxon>Cytophagia</taxon>
        <taxon>Cytophagales</taxon>
        <taxon>Hymenobacteraceae</taxon>
        <taxon>Pontibacter</taxon>
    </lineage>
</organism>
<dbReference type="Proteomes" id="UP000182491">
    <property type="component" value="Unassembled WGS sequence"/>
</dbReference>
<name>A0A1I7FKH7_9BACT</name>
<sequence>MKNRSKVLSWASLLLSGLSLLATLLSLVPGPQWWVRVFDYPRTQVAVASLVAFVLSVVFLEVRPRLKLSLVLLLAASFLYQASKIIVYMPLYVKQALDSDRATEQRSFSLLVSNVLMDNRRAGDFLELVRRHNPDILLINEPDDWWERQLQPLGEAYPYSIKHPLGNTYGMILYSRLPLREQELNFLVEPDVPSVFAEVMLPSGDNFDFYGLHPRPPKPGTDTYERDAEILLVGRRVRERGRPAVVAGDLNDVAWSRTSELFQRYSGLLDPRQGRGMYNTFNAKVPLLRYPLDHVFFSDDFGFIWMERLDSFGSDHFPILISLRIMRRIGHRETKLI</sequence>
<evidence type="ECO:0000313" key="3">
    <source>
        <dbReference type="EMBL" id="SFU36648.1"/>
    </source>
</evidence>
<dbReference type="Gene3D" id="3.60.10.10">
    <property type="entry name" value="Endonuclease/exonuclease/phosphatase"/>
    <property type="match status" value="1"/>
</dbReference>
<dbReference type="RefSeq" id="WP_082815288.1">
    <property type="nucleotide sequence ID" value="NZ_BMXC01000001.1"/>
</dbReference>
<evidence type="ECO:0000313" key="4">
    <source>
        <dbReference type="Proteomes" id="UP000182491"/>
    </source>
</evidence>
<keyword evidence="3" id="KW-0269">Exonuclease</keyword>
<dbReference type="STRING" id="388950.GCA_001611675_03409"/>
<keyword evidence="3" id="KW-0540">Nuclease</keyword>
<evidence type="ECO:0000256" key="1">
    <source>
        <dbReference type="SAM" id="Phobius"/>
    </source>
</evidence>
<dbReference type="Pfam" id="PF03372">
    <property type="entry name" value="Exo_endo_phos"/>
    <property type="match status" value="1"/>
</dbReference>
<keyword evidence="3" id="KW-0378">Hydrolase</keyword>
<dbReference type="OrthoDB" id="9796594at2"/>
<feature type="transmembrane region" description="Helical" evidence="1">
    <location>
        <begin position="43"/>
        <end position="62"/>
    </location>
</feature>
<keyword evidence="3" id="KW-0255">Endonuclease</keyword>
<feature type="domain" description="Endonuclease/exonuclease/phosphatase" evidence="2">
    <location>
        <begin position="114"/>
        <end position="316"/>
    </location>
</feature>
<keyword evidence="1" id="KW-0812">Transmembrane</keyword>
<feature type="transmembrane region" description="Helical" evidence="1">
    <location>
        <begin position="69"/>
        <end position="91"/>
    </location>
</feature>
<proteinExistence type="predicted"/>
<gene>
    <name evidence="3" type="ORF">SAMN04487941_0272</name>
</gene>
<accession>A0A1I7FKH7</accession>
<dbReference type="InterPro" id="IPR036691">
    <property type="entry name" value="Endo/exonu/phosph_ase_sf"/>
</dbReference>
<evidence type="ECO:0000259" key="2">
    <source>
        <dbReference type="Pfam" id="PF03372"/>
    </source>
</evidence>
<dbReference type="EMBL" id="FPCA01000001">
    <property type="protein sequence ID" value="SFU36648.1"/>
    <property type="molecule type" value="Genomic_DNA"/>
</dbReference>
<dbReference type="GO" id="GO:0004519">
    <property type="term" value="F:endonuclease activity"/>
    <property type="evidence" value="ECO:0007669"/>
    <property type="project" value="UniProtKB-KW"/>
</dbReference>
<dbReference type="InterPro" id="IPR005135">
    <property type="entry name" value="Endo/exonuclease/phosphatase"/>
</dbReference>
<dbReference type="GO" id="GO:0004527">
    <property type="term" value="F:exonuclease activity"/>
    <property type="evidence" value="ECO:0007669"/>
    <property type="project" value="UniProtKB-KW"/>
</dbReference>
<reference evidence="4" key="1">
    <citation type="submission" date="2016-10" db="EMBL/GenBank/DDBJ databases">
        <authorList>
            <person name="Varghese N."/>
        </authorList>
    </citation>
    <scope>NUCLEOTIDE SEQUENCE [LARGE SCALE GENOMIC DNA]</scope>
    <source>
        <strain evidence="4">DSM 18820</strain>
    </source>
</reference>
<keyword evidence="4" id="KW-1185">Reference proteome</keyword>
<keyword evidence="1" id="KW-1133">Transmembrane helix</keyword>
<keyword evidence="1" id="KW-0472">Membrane</keyword>